<evidence type="ECO:0000313" key="8">
    <source>
        <dbReference type="Proteomes" id="UP000184383"/>
    </source>
</evidence>
<dbReference type="InterPro" id="IPR035952">
    <property type="entry name" value="Rhomboid-like_sf"/>
</dbReference>
<feature type="transmembrane region" description="Helical" evidence="6">
    <location>
        <begin position="350"/>
        <end position="368"/>
    </location>
</feature>
<dbReference type="VEuPathDB" id="FungiDB:ASPWEDRAFT_56459"/>
<dbReference type="GO" id="GO:0005739">
    <property type="term" value="C:mitochondrion"/>
    <property type="evidence" value="ECO:0007669"/>
    <property type="project" value="TreeGrafter"/>
</dbReference>
<dbReference type="RefSeq" id="XP_040694986.1">
    <property type="nucleotide sequence ID" value="XM_040838289.1"/>
</dbReference>
<sequence length="551" mass="61336">MLPSTPWESFLQSTLHVLCWCSLHAAPRPYSLSERLHRELTSRKLSLTYDYLHTQPSHLLNLTLCGLLPGPQSPSGDGEPLPSIKSPPYMAAGHHLVYFPPQVTLSQLLPDGTDSLHSPGQPFNRRLWAGGRVRFPTIGGGPFLDGSRAVCIETIRNVVVKGQEGKEKVVVSIERRVGTVEEGESSEDVKRRLWTPNEEDVGESSVIETRDLVFMREKTQEQISHDKEHFEKNHRIAYLPKSNRVIKGIEYKNLAPLYVEEELTVCGKPKISKGPGSWDVWIEGKDGGLAVRAVKMDLFWSAPPVTRTLTALTFAQSALVYGGLLSGYHVVFLPRLVFKLLPDAWRLFSPFLLTGPNLSFIFDLYFMFTYGNALETGSARFSSPGDFFTYVCFVATVIMLTAGCLLNNVIFTSALVLAFVYTFAQENRGKKATYFVFQIPVEYLPWAMLAFTLVLSGWPAALRDGTGIVAAHMHDFLTRIYPTFGGGRNYIATPDFVKRFFSAYTPREEYRSYGTAYRSGGQPQESSSSGWASSFQGTWGGRGPGRRLGGG</sequence>
<feature type="compositionally biased region" description="Low complexity" evidence="5">
    <location>
        <begin position="519"/>
        <end position="534"/>
    </location>
</feature>
<dbReference type="GO" id="GO:0019171">
    <property type="term" value="F:(3R)-hydroxyacyl-[acyl-carrier-protein] dehydratase activity"/>
    <property type="evidence" value="ECO:0007669"/>
    <property type="project" value="TreeGrafter"/>
</dbReference>
<reference evidence="8" key="1">
    <citation type="journal article" date="2017" name="Genome Biol.">
        <title>Comparative genomics reveals high biological diversity and specific adaptations in the industrially and medically important fungal genus Aspergillus.</title>
        <authorList>
            <person name="de Vries R.P."/>
            <person name="Riley R."/>
            <person name="Wiebenga A."/>
            <person name="Aguilar-Osorio G."/>
            <person name="Amillis S."/>
            <person name="Uchima C.A."/>
            <person name="Anderluh G."/>
            <person name="Asadollahi M."/>
            <person name="Askin M."/>
            <person name="Barry K."/>
            <person name="Battaglia E."/>
            <person name="Bayram O."/>
            <person name="Benocci T."/>
            <person name="Braus-Stromeyer S.A."/>
            <person name="Caldana C."/>
            <person name="Canovas D."/>
            <person name="Cerqueira G.C."/>
            <person name="Chen F."/>
            <person name="Chen W."/>
            <person name="Choi C."/>
            <person name="Clum A."/>
            <person name="Dos Santos R.A."/>
            <person name="Damasio A.R."/>
            <person name="Diallinas G."/>
            <person name="Emri T."/>
            <person name="Fekete E."/>
            <person name="Flipphi M."/>
            <person name="Freyberg S."/>
            <person name="Gallo A."/>
            <person name="Gournas C."/>
            <person name="Habgood R."/>
            <person name="Hainaut M."/>
            <person name="Harispe M.L."/>
            <person name="Henrissat B."/>
            <person name="Hilden K.S."/>
            <person name="Hope R."/>
            <person name="Hossain A."/>
            <person name="Karabika E."/>
            <person name="Karaffa L."/>
            <person name="Karanyi Z."/>
            <person name="Krasevec N."/>
            <person name="Kuo A."/>
            <person name="Kusch H."/>
            <person name="LaButti K."/>
            <person name="Lagendijk E.L."/>
            <person name="Lapidus A."/>
            <person name="Levasseur A."/>
            <person name="Lindquist E."/>
            <person name="Lipzen A."/>
            <person name="Logrieco A.F."/>
            <person name="MacCabe A."/>
            <person name="Maekelae M.R."/>
            <person name="Malavazi I."/>
            <person name="Melin P."/>
            <person name="Meyer V."/>
            <person name="Mielnichuk N."/>
            <person name="Miskei M."/>
            <person name="Molnar A.P."/>
            <person name="Mule G."/>
            <person name="Ngan C.Y."/>
            <person name="Orejas M."/>
            <person name="Orosz E."/>
            <person name="Ouedraogo J.P."/>
            <person name="Overkamp K.M."/>
            <person name="Park H.-S."/>
            <person name="Perrone G."/>
            <person name="Piumi F."/>
            <person name="Punt P.J."/>
            <person name="Ram A.F."/>
            <person name="Ramon A."/>
            <person name="Rauscher S."/>
            <person name="Record E."/>
            <person name="Riano-Pachon D.M."/>
            <person name="Robert V."/>
            <person name="Roehrig J."/>
            <person name="Ruller R."/>
            <person name="Salamov A."/>
            <person name="Salih N.S."/>
            <person name="Samson R.A."/>
            <person name="Sandor E."/>
            <person name="Sanguinetti M."/>
            <person name="Schuetze T."/>
            <person name="Sepcic K."/>
            <person name="Shelest E."/>
            <person name="Sherlock G."/>
            <person name="Sophianopoulou V."/>
            <person name="Squina F.M."/>
            <person name="Sun H."/>
            <person name="Susca A."/>
            <person name="Todd R.B."/>
            <person name="Tsang A."/>
            <person name="Unkles S.E."/>
            <person name="van de Wiele N."/>
            <person name="van Rossen-Uffink D."/>
            <person name="Oliveira J.V."/>
            <person name="Vesth T.C."/>
            <person name="Visser J."/>
            <person name="Yu J.-H."/>
            <person name="Zhou M."/>
            <person name="Andersen M.R."/>
            <person name="Archer D.B."/>
            <person name="Baker S.E."/>
            <person name="Benoit I."/>
            <person name="Brakhage A.A."/>
            <person name="Braus G.H."/>
            <person name="Fischer R."/>
            <person name="Frisvad J.C."/>
            <person name="Goldman G.H."/>
            <person name="Houbraken J."/>
            <person name="Oakley B."/>
            <person name="Pocsi I."/>
            <person name="Scazzocchio C."/>
            <person name="Seiboth B."/>
            <person name="vanKuyk P.A."/>
            <person name="Wortman J."/>
            <person name="Dyer P.S."/>
            <person name="Grigoriev I.V."/>
        </authorList>
    </citation>
    <scope>NUCLEOTIDE SEQUENCE [LARGE SCALE GENOMIC DNA]</scope>
    <source>
        <strain evidence="8">DTO 134E9</strain>
    </source>
</reference>
<keyword evidence="2 6" id="KW-0812">Transmembrane</keyword>
<evidence type="ECO:0008006" key="9">
    <source>
        <dbReference type="Google" id="ProtNLM"/>
    </source>
</evidence>
<evidence type="ECO:0000313" key="7">
    <source>
        <dbReference type="EMBL" id="OJJ41310.1"/>
    </source>
</evidence>
<dbReference type="STRING" id="1073089.A0A1L9S2C7"/>
<dbReference type="GO" id="GO:0016020">
    <property type="term" value="C:membrane"/>
    <property type="evidence" value="ECO:0007669"/>
    <property type="project" value="UniProtKB-SubCell"/>
</dbReference>
<feature type="transmembrane region" description="Helical" evidence="6">
    <location>
        <begin position="388"/>
        <end position="421"/>
    </location>
</feature>
<dbReference type="AlphaFoldDB" id="A0A1L9S2C7"/>
<name>A0A1L9S2C7_ASPWE</name>
<evidence type="ECO:0000256" key="6">
    <source>
        <dbReference type="SAM" id="Phobius"/>
    </source>
</evidence>
<evidence type="ECO:0000256" key="1">
    <source>
        <dbReference type="ARBA" id="ARBA00004141"/>
    </source>
</evidence>
<evidence type="ECO:0000256" key="4">
    <source>
        <dbReference type="ARBA" id="ARBA00023136"/>
    </source>
</evidence>
<dbReference type="InterPro" id="IPR007599">
    <property type="entry name" value="DER1"/>
</dbReference>
<keyword evidence="4 6" id="KW-0472">Membrane</keyword>
<organism evidence="7 8">
    <name type="scientific">Aspergillus wentii DTO 134E9</name>
    <dbReference type="NCBI Taxonomy" id="1073089"/>
    <lineage>
        <taxon>Eukaryota</taxon>
        <taxon>Fungi</taxon>
        <taxon>Dikarya</taxon>
        <taxon>Ascomycota</taxon>
        <taxon>Pezizomycotina</taxon>
        <taxon>Eurotiomycetes</taxon>
        <taxon>Eurotiomycetidae</taxon>
        <taxon>Eurotiales</taxon>
        <taxon>Aspergillaceae</taxon>
        <taxon>Aspergillus</taxon>
        <taxon>Aspergillus subgen. Cremei</taxon>
    </lineage>
</organism>
<proteinExistence type="predicted"/>
<protein>
    <recommendedName>
        <fullName evidence="9">Derlin</fullName>
    </recommendedName>
</protein>
<dbReference type="Proteomes" id="UP000184383">
    <property type="component" value="Unassembled WGS sequence"/>
</dbReference>
<comment type="subcellular location">
    <subcellularLocation>
        <location evidence="1">Membrane</location>
        <topology evidence="1">Multi-pass membrane protein</topology>
    </subcellularLocation>
</comment>
<dbReference type="PANTHER" id="PTHR28152:SF1">
    <property type="entry name" value="HYDROXYACYL-THIOESTER DEHYDRATASE TYPE 2, MITOCHONDRIAL"/>
    <property type="match status" value="1"/>
</dbReference>
<dbReference type="Pfam" id="PF04511">
    <property type="entry name" value="DER1"/>
    <property type="match status" value="1"/>
</dbReference>
<dbReference type="PANTHER" id="PTHR28152">
    <property type="entry name" value="HYDROXYACYL-THIOESTER DEHYDRATASE TYPE 2, MITOCHONDRIAL"/>
    <property type="match status" value="1"/>
</dbReference>
<evidence type="ECO:0000256" key="5">
    <source>
        <dbReference type="SAM" id="MobiDB-lite"/>
    </source>
</evidence>
<dbReference type="EMBL" id="KV878209">
    <property type="protein sequence ID" value="OJJ41310.1"/>
    <property type="molecule type" value="Genomic_DNA"/>
</dbReference>
<keyword evidence="3 6" id="KW-1133">Transmembrane helix</keyword>
<accession>A0A1L9S2C7</accession>
<feature type="compositionally biased region" description="Gly residues" evidence="5">
    <location>
        <begin position="538"/>
        <end position="551"/>
    </location>
</feature>
<feature type="transmembrane region" description="Helical" evidence="6">
    <location>
        <begin position="318"/>
        <end position="338"/>
    </location>
</feature>
<dbReference type="SUPFAM" id="SSF144091">
    <property type="entry name" value="Rhomboid-like"/>
    <property type="match status" value="1"/>
</dbReference>
<evidence type="ECO:0000256" key="2">
    <source>
        <dbReference type="ARBA" id="ARBA00022692"/>
    </source>
</evidence>
<keyword evidence="8" id="KW-1185">Reference proteome</keyword>
<feature type="region of interest" description="Disordered" evidence="5">
    <location>
        <begin position="515"/>
        <end position="551"/>
    </location>
</feature>
<dbReference type="OrthoDB" id="19102at2759"/>
<dbReference type="InterPro" id="IPR052741">
    <property type="entry name" value="Mitochondrial_HTD2"/>
</dbReference>
<gene>
    <name evidence="7" type="ORF">ASPWEDRAFT_56459</name>
</gene>
<dbReference type="GeneID" id="63754137"/>
<evidence type="ECO:0000256" key="3">
    <source>
        <dbReference type="ARBA" id="ARBA00022989"/>
    </source>
</evidence>